<dbReference type="EMBL" id="ML976744">
    <property type="protein sequence ID" value="KAF1966571.1"/>
    <property type="molecule type" value="Genomic_DNA"/>
</dbReference>
<feature type="compositionally biased region" description="Polar residues" evidence="6">
    <location>
        <begin position="411"/>
        <end position="421"/>
    </location>
</feature>
<feature type="binding site" description="axial binding residue" evidence="5">
    <location>
        <position position="443"/>
    </location>
    <ligand>
        <name>heme</name>
        <dbReference type="ChEBI" id="CHEBI:30413"/>
    </ligand>
    <ligandPart>
        <name>Fe</name>
        <dbReference type="ChEBI" id="CHEBI:18248"/>
    </ligandPart>
</feature>
<feature type="chain" id="PRO_5025609111" evidence="7">
    <location>
        <begin position="19"/>
        <end position="517"/>
    </location>
</feature>
<organism evidence="8 9">
    <name type="scientific">Bimuria novae-zelandiae CBS 107.79</name>
    <dbReference type="NCBI Taxonomy" id="1447943"/>
    <lineage>
        <taxon>Eukaryota</taxon>
        <taxon>Fungi</taxon>
        <taxon>Dikarya</taxon>
        <taxon>Ascomycota</taxon>
        <taxon>Pezizomycotina</taxon>
        <taxon>Dothideomycetes</taxon>
        <taxon>Pleosporomycetidae</taxon>
        <taxon>Pleosporales</taxon>
        <taxon>Massarineae</taxon>
        <taxon>Didymosphaeriaceae</taxon>
        <taxon>Bimuria</taxon>
    </lineage>
</organism>
<dbReference type="InterPro" id="IPR002403">
    <property type="entry name" value="Cyt_P450_E_grp-IV"/>
</dbReference>
<dbReference type="Pfam" id="PF00067">
    <property type="entry name" value="p450"/>
    <property type="match status" value="1"/>
</dbReference>
<dbReference type="InterPro" id="IPR001128">
    <property type="entry name" value="Cyt_P450"/>
</dbReference>
<evidence type="ECO:0000256" key="3">
    <source>
        <dbReference type="ARBA" id="ARBA00022723"/>
    </source>
</evidence>
<dbReference type="GO" id="GO:0020037">
    <property type="term" value="F:heme binding"/>
    <property type="evidence" value="ECO:0007669"/>
    <property type="project" value="InterPro"/>
</dbReference>
<evidence type="ECO:0000256" key="6">
    <source>
        <dbReference type="SAM" id="MobiDB-lite"/>
    </source>
</evidence>
<comment type="similarity">
    <text evidence="2">Belongs to the cytochrome P450 family.</text>
</comment>
<dbReference type="InterPro" id="IPR036396">
    <property type="entry name" value="Cyt_P450_sf"/>
</dbReference>
<name>A0A6A5UNR9_9PLEO</name>
<gene>
    <name evidence="8" type="ORF">BU23DRAFT_560144</name>
</gene>
<evidence type="ECO:0000313" key="8">
    <source>
        <dbReference type="EMBL" id="KAF1966571.1"/>
    </source>
</evidence>
<accession>A0A6A5UNR9</accession>
<dbReference type="AlphaFoldDB" id="A0A6A5UNR9"/>
<protein>
    <submittedName>
        <fullName evidence="8">Cytochrome P450</fullName>
    </submittedName>
</protein>
<dbReference type="OrthoDB" id="3366823at2759"/>
<dbReference type="SUPFAM" id="SSF48264">
    <property type="entry name" value="Cytochrome P450"/>
    <property type="match status" value="1"/>
</dbReference>
<dbReference type="CDD" id="cd11040">
    <property type="entry name" value="CYP7_CYP8-like"/>
    <property type="match status" value="1"/>
</dbReference>
<dbReference type="PANTHER" id="PTHR47582:SF1">
    <property type="entry name" value="P450, PUTATIVE (EUROFUNG)-RELATED"/>
    <property type="match status" value="1"/>
</dbReference>
<dbReference type="Proteomes" id="UP000800036">
    <property type="component" value="Unassembled WGS sequence"/>
</dbReference>
<dbReference type="InterPro" id="IPR053007">
    <property type="entry name" value="CYP450_monoxygenase_sec-met"/>
</dbReference>
<dbReference type="PRINTS" id="PR00465">
    <property type="entry name" value="EP450IV"/>
</dbReference>
<reference evidence="8" key="1">
    <citation type="journal article" date="2020" name="Stud. Mycol.">
        <title>101 Dothideomycetes genomes: a test case for predicting lifestyles and emergence of pathogens.</title>
        <authorList>
            <person name="Haridas S."/>
            <person name="Albert R."/>
            <person name="Binder M."/>
            <person name="Bloem J."/>
            <person name="Labutti K."/>
            <person name="Salamov A."/>
            <person name="Andreopoulos B."/>
            <person name="Baker S."/>
            <person name="Barry K."/>
            <person name="Bills G."/>
            <person name="Bluhm B."/>
            <person name="Cannon C."/>
            <person name="Castanera R."/>
            <person name="Culley D."/>
            <person name="Daum C."/>
            <person name="Ezra D."/>
            <person name="Gonzalez J."/>
            <person name="Henrissat B."/>
            <person name="Kuo A."/>
            <person name="Liang C."/>
            <person name="Lipzen A."/>
            <person name="Lutzoni F."/>
            <person name="Magnuson J."/>
            <person name="Mondo S."/>
            <person name="Nolan M."/>
            <person name="Ohm R."/>
            <person name="Pangilinan J."/>
            <person name="Park H.-J."/>
            <person name="Ramirez L."/>
            <person name="Alfaro M."/>
            <person name="Sun H."/>
            <person name="Tritt A."/>
            <person name="Yoshinaga Y."/>
            <person name="Zwiers L.-H."/>
            <person name="Turgeon B."/>
            <person name="Goodwin S."/>
            <person name="Spatafora J."/>
            <person name="Crous P."/>
            <person name="Grigoriev I."/>
        </authorList>
    </citation>
    <scope>NUCLEOTIDE SEQUENCE</scope>
    <source>
        <strain evidence="8">CBS 107.79</strain>
    </source>
</reference>
<sequence length="517" mass="58364">MSTLRVILVAFAIAFLSAALLERWLRAHPDPREPPVLHPRVPFIGHIIGLLTEGANYYKITSTRSRHPIYALPMLSSQTYVVTSPHLANYIQRASSTLLFEPIILPVTQRMVGFSKSTLEIFRDAEAKKAGKPSFMDRMHNLLYSLMGPAEIRYQGKIVLDQISQRLHARSDGEMPLFEWCRELFSEVTAYAFYGPENPFELYPGISKEFWVWEEDMIGVMASPIGQVTHRKAYLAREKVVQKLTEYLEKGRGQAASPVIQARIRLHLDAGVPIEDTARSEFGMLFGTLINGSITVFWLLNHVLSRPQLVEELRAEIAKSALRIDQSTKTTSISFEALRSACPILNSVLRETLRVTAPMTSARFVTEDTVLADTYLLRANSVVQIAGGVLHQDEEVWGPDAREFNPHRFVNTPNGTRTGSTEAEKRSVHPAAFRGFGGGTVYCPGRHFAQIEILSLVAVLLMGWEFTQPKGEAGIRWNPPMYEKRTPIGVMKPLRDVNVTMKRREEMRGIKWSLQME</sequence>
<feature type="signal peptide" evidence="7">
    <location>
        <begin position="1"/>
        <end position="18"/>
    </location>
</feature>
<evidence type="ECO:0000256" key="7">
    <source>
        <dbReference type="SAM" id="SignalP"/>
    </source>
</evidence>
<evidence type="ECO:0000256" key="2">
    <source>
        <dbReference type="ARBA" id="ARBA00010617"/>
    </source>
</evidence>
<dbReference type="PANTHER" id="PTHR47582">
    <property type="entry name" value="P450, PUTATIVE (EUROFUNG)-RELATED"/>
    <property type="match status" value="1"/>
</dbReference>
<evidence type="ECO:0000256" key="1">
    <source>
        <dbReference type="ARBA" id="ARBA00001971"/>
    </source>
</evidence>
<dbReference type="Gene3D" id="1.10.630.10">
    <property type="entry name" value="Cytochrome P450"/>
    <property type="match status" value="1"/>
</dbReference>
<feature type="region of interest" description="Disordered" evidence="6">
    <location>
        <begin position="403"/>
        <end position="426"/>
    </location>
</feature>
<keyword evidence="3 5" id="KW-0479">Metal-binding</keyword>
<dbReference type="GO" id="GO:0004497">
    <property type="term" value="F:monooxygenase activity"/>
    <property type="evidence" value="ECO:0007669"/>
    <property type="project" value="InterPro"/>
</dbReference>
<evidence type="ECO:0000313" key="9">
    <source>
        <dbReference type="Proteomes" id="UP000800036"/>
    </source>
</evidence>
<keyword evidence="7" id="KW-0732">Signal</keyword>
<proteinExistence type="inferred from homology"/>
<dbReference type="GO" id="GO:0005506">
    <property type="term" value="F:iron ion binding"/>
    <property type="evidence" value="ECO:0007669"/>
    <property type="project" value="InterPro"/>
</dbReference>
<keyword evidence="9" id="KW-1185">Reference proteome</keyword>
<comment type="cofactor">
    <cofactor evidence="1 5">
        <name>heme</name>
        <dbReference type="ChEBI" id="CHEBI:30413"/>
    </cofactor>
</comment>
<evidence type="ECO:0000256" key="5">
    <source>
        <dbReference type="PIRSR" id="PIRSR602403-1"/>
    </source>
</evidence>
<keyword evidence="5" id="KW-0349">Heme</keyword>
<dbReference type="GO" id="GO:0016705">
    <property type="term" value="F:oxidoreductase activity, acting on paired donors, with incorporation or reduction of molecular oxygen"/>
    <property type="evidence" value="ECO:0007669"/>
    <property type="project" value="InterPro"/>
</dbReference>
<keyword evidence="4 5" id="KW-0408">Iron</keyword>
<evidence type="ECO:0000256" key="4">
    <source>
        <dbReference type="ARBA" id="ARBA00023004"/>
    </source>
</evidence>